<evidence type="ECO:0000313" key="10">
    <source>
        <dbReference type="EMBL" id="AKF07232.1"/>
    </source>
</evidence>
<evidence type="ECO:0000256" key="2">
    <source>
        <dbReference type="ARBA" id="ARBA00008107"/>
    </source>
</evidence>
<evidence type="ECO:0000259" key="9">
    <source>
        <dbReference type="Pfam" id="PF01895"/>
    </source>
</evidence>
<evidence type="ECO:0000313" key="11">
    <source>
        <dbReference type="Proteomes" id="UP000034883"/>
    </source>
</evidence>
<dbReference type="InterPro" id="IPR026022">
    <property type="entry name" value="PhoU_dom"/>
</dbReference>
<evidence type="ECO:0000256" key="6">
    <source>
        <dbReference type="ARBA" id="ARBA00022592"/>
    </source>
</evidence>
<dbReference type="SUPFAM" id="SSF109755">
    <property type="entry name" value="PhoU-like"/>
    <property type="match status" value="1"/>
</dbReference>
<evidence type="ECO:0000256" key="1">
    <source>
        <dbReference type="ARBA" id="ARBA00004496"/>
    </source>
</evidence>
<feature type="domain" description="PhoU" evidence="9">
    <location>
        <begin position="124"/>
        <end position="209"/>
    </location>
</feature>
<proteinExistence type="inferred from homology"/>
<keyword evidence="4 8" id="KW-0813">Transport</keyword>
<evidence type="ECO:0000256" key="3">
    <source>
        <dbReference type="ARBA" id="ARBA00011738"/>
    </source>
</evidence>
<keyword evidence="11" id="KW-1185">Reference proteome</keyword>
<dbReference type="InterPro" id="IPR038078">
    <property type="entry name" value="PhoU-like_sf"/>
</dbReference>
<keyword evidence="6 8" id="KW-0592">Phosphate transport</keyword>
<dbReference type="RefSeq" id="WP_053234515.1">
    <property type="nucleotide sequence ID" value="NZ_CP011125.1"/>
</dbReference>
<dbReference type="EMBL" id="CP011125">
    <property type="protein sequence ID" value="AKF07232.1"/>
    <property type="molecule type" value="Genomic_DNA"/>
</dbReference>
<comment type="subcellular location">
    <subcellularLocation>
        <location evidence="1 8">Cytoplasm</location>
    </subcellularLocation>
</comment>
<dbReference type="AlphaFoldDB" id="A0A0F6YJE0"/>
<accession>A0A0F6YJE0</accession>
<protein>
    <recommendedName>
        <fullName evidence="8">Phosphate-specific transport system accessory protein PhoU</fullName>
    </recommendedName>
</protein>
<dbReference type="FunFam" id="1.20.58.220:FF:000004">
    <property type="entry name" value="Phosphate-specific transport system accessory protein PhoU"/>
    <property type="match status" value="1"/>
</dbReference>
<feature type="domain" description="PhoU" evidence="9">
    <location>
        <begin position="21"/>
        <end position="108"/>
    </location>
</feature>
<reference evidence="10 11" key="1">
    <citation type="submission" date="2015-03" db="EMBL/GenBank/DDBJ databases">
        <title>Genome assembly of Sandaracinus amylolyticus DSM 53668.</title>
        <authorList>
            <person name="Sharma G."/>
            <person name="Subramanian S."/>
        </authorList>
    </citation>
    <scope>NUCLEOTIDE SEQUENCE [LARGE SCALE GENOMIC DNA]</scope>
    <source>
        <strain evidence="10 11">DSM 53668</strain>
    </source>
</reference>
<dbReference type="NCBIfam" id="TIGR02135">
    <property type="entry name" value="phoU_full"/>
    <property type="match status" value="1"/>
</dbReference>
<comment type="subunit">
    <text evidence="3 8">Homodimer.</text>
</comment>
<evidence type="ECO:0000256" key="8">
    <source>
        <dbReference type="PIRNR" id="PIRNR003107"/>
    </source>
</evidence>
<comment type="function">
    <text evidence="7 8">Plays a role in the regulation of phosphate uptake.</text>
</comment>
<evidence type="ECO:0000256" key="4">
    <source>
        <dbReference type="ARBA" id="ARBA00022448"/>
    </source>
</evidence>
<gene>
    <name evidence="10" type="ORF">DB32_004381</name>
</gene>
<evidence type="ECO:0000256" key="7">
    <source>
        <dbReference type="ARBA" id="ARBA00056181"/>
    </source>
</evidence>
<keyword evidence="5 8" id="KW-0963">Cytoplasm</keyword>
<dbReference type="GO" id="GO:0005737">
    <property type="term" value="C:cytoplasm"/>
    <property type="evidence" value="ECO:0007669"/>
    <property type="project" value="UniProtKB-SubCell"/>
</dbReference>
<evidence type="ECO:0000256" key="5">
    <source>
        <dbReference type="ARBA" id="ARBA00022490"/>
    </source>
</evidence>
<dbReference type="PIRSF" id="PIRSF003107">
    <property type="entry name" value="PhoU"/>
    <property type="match status" value="1"/>
</dbReference>
<dbReference type="OrthoDB" id="9814256at2"/>
<dbReference type="Proteomes" id="UP000034883">
    <property type="component" value="Chromosome"/>
</dbReference>
<dbReference type="GO" id="GO:0006817">
    <property type="term" value="P:phosphate ion transport"/>
    <property type="evidence" value="ECO:0007669"/>
    <property type="project" value="UniProtKB-KW"/>
</dbReference>
<dbReference type="PANTHER" id="PTHR42930:SF3">
    <property type="entry name" value="PHOSPHATE-SPECIFIC TRANSPORT SYSTEM ACCESSORY PROTEIN PHOU"/>
    <property type="match status" value="1"/>
</dbReference>
<dbReference type="GO" id="GO:0030643">
    <property type="term" value="P:intracellular phosphate ion homeostasis"/>
    <property type="evidence" value="ECO:0007669"/>
    <property type="project" value="InterPro"/>
</dbReference>
<comment type="similarity">
    <text evidence="2 8">Belongs to the PhoU family.</text>
</comment>
<dbReference type="Gene3D" id="1.20.58.220">
    <property type="entry name" value="Phosphate transport system protein phou homolog 2, domain 2"/>
    <property type="match status" value="2"/>
</dbReference>
<sequence>MGTHTSRAYEQELRDLKARLLAMGARCESLIHMASRAFENLDSALAHEVEESDRTLNIEEMAIDQMTVRILALRQPVGRDLRFLVTALKVVTDLERIGDEAVNVAERTVELAAHPPIANLQPKLAEMADAASRMVRMALDSFVEEDANMARRVLREDDAVDALYGELLRMSMQFIRSQPERVEDGMRIASCAKYLERIADHATNIAEMVIYMVSGDDVRHFVSRSSSS</sequence>
<dbReference type="STRING" id="927083.DB32_004381"/>
<dbReference type="KEGG" id="samy:DB32_004381"/>
<dbReference type="GO" id="GO:0045936">
    <property type="term" value="P:negative regulation of phosphate metabolic process"/>
    <property type="evidence" value="ECO:0007669"/>
    <property type="project" value="InterPro"/>
</dbReference>
<dbReference type="Pfam" id="PF01895">
    <property type="entry name" value="PhoU"/>
    <property type="match status" value="2"/>
</dbReference>
<organism evidence="10 11">
    <name type="scientific">Sandaracinus amylolyticus</name>
    <dbReference type="NCBI Taxonomy" id="927083"/>
    <lineage>
        <taxon>Bacteria</taxon>
        <taxon>Pseudomonadati</taxon>
        <taxon>Myxococcota</taxon>
        <taxon>Polyangia</taxon>
        <taxon>Polyangiales</taxon>
        <taxon>Sandaracinaceae</taxon>
        <taxon>Sandaracinus</taxon>
    </lineage>
</organism>
<name>A0A0F6YJE0_9BACT</name>
<dbReference type="InterPro" id="IPR028366">
    <property type="entry name" value="PhoU"/>
</dbReference>
<dbReference type="PANTHER" id="PTHR42930">
    <property type="entry name" value="PHOSPHATE-SPECIFIC TRANSPORT SYSTEM ACCESSORY PROTEIN PHOU"/>
    <property type="match status" value="1"/>
</dbReference>